<dbReference type="Pfam" id="PF16911">
    <property type="entry name" value="PapA_C"/>
    <property type="match status" value="1"/>
</dbReference>
<dbReference type="PANTHER" id="PTHR28037:SF1">
    <property type="entry name" value="ALCOHOL O-ACETYLTRANSFERASE 1-RELATED"/>
    <property type="match status" value="1"/>
</dbReference>
<evidence type="ECO:0000256" key="5">
    <source>
        <dbReference type="ARBA" id="ARBA00012866"/>
    </source>
</evidence>
<organism evidence="14 15">
    <name type="scientific">Streptomyces gossypii</name>
    <dbReference type="NCBI Taxonomy" id="2883101"/>
    <lineage>
        <taxon>Bacteria</taxon>
        <taxon>Bacillati</taxon>
        <taxon>Actinomycetota</taxon>
        <taxon>Actinomycetes</taxon>
        <taxon>Kitasatosporales</taxon>
        <taxon>Streptomycetaceae</taxon>
        <taxon>Streptomyces</taxon>
    </lineage>
</organism>
<dbReference type="InterPro" id="IPR001242">
    <property type="entry name" value="Condensation_dom"/>
</dbReference>
<proteinExistence type="inferred from homology"/>
<dbReference type="RefSeq" id="WP_260220646.1">
    <property type="nucleotide sequence ID" value="NZ_JAJAGO010000013.1"/>
</dbReference>
<evidence type="ECO:0000256" key="2">
    <source>
        <dbReference type="ARBA" id="ARBA00000625"/>
    </source>
</evidence>
<dbReference type="Gene3D" id="3.30.559.30">
    <property type="entry name" value="Nonribosomal peptide synthetase, condensation domain"/>
    <property type="match status" value="1"/>
</dbReference>
<evidence type="ECO:0000259" key="13">
    <source>
        <dbReference type="Pfam" id="PF16911"/>
    </source>
</evidence>
<comment type="catalytic activity">
    <reaction evidence="1">
        <text>2 a mycocerosyl-[mycocerosic acid synthase] + a phthiocerol = a dimycocerosyl phthiocerol + 2 holo-[mycocerosic acid synthase].</text>
        <dbReference type="EC" id="2.3.1.282"/>
    </reaction>
</comment>
<evidence type="ECO:0000256" key="6">
    <source>
        <dbReference type="ARBA" id="ARBA00013449"/>
    </source>
</evidence>
<evidence type="ECO:0000256" key="11">
    <source>
        <dbReference type="ARBA" id="ARBA00033407"/>
    </source>
</evidence>
<reference evidence="14 15" key="1">
    <citation type="submission" date="2021-10" db="EMBL/GenBank/DDBJ databases">
        <title>Streptomyces gossypii sp. nov., isolated from soil collected from cotton field.</title>
        <authorList>
            <person name="Ge X."/>
            <person name="Chen X."/>
            <person name="Liu W."/>
        </authorList>
    </citation>
    <scope>NUCLEOTIDE SEQUENCE [LARGE SCALE GENOMIC DNA]</scope>
    <source>
        <strain evidence="14 15">N2-109</strain>
    </source>
</reference>
<dbReference type="InterPro" id="IPR023213">
    <property type="entry name" value="CAT-like_dom_sf"/>
</dbReference>
<evidence type="ECO:0000256" key="4">
    <source>
        <dbReference type="ARBA" id="ARBA00006558"/>
    </source>
</evidence>
<evidence type="ECO:0000256" key="8">
    <source>
        <dbReference type="ARBA" id="ARBA00023315"/>
    </source>
</evidence>
<dbReference type="Proteomes" id="UP001156389">
    <property type="component" value="Unassembled WGS sequence"/>
</dbReference>
<keyword evidence="7" id="KW-0808">Transferase</keyword>
<comment type="caution">
    <text evidence="14">The sequence shown here is derived from an EMBL/GenBank/DDBJ whole genome shotgun (WGS) entry which is preliminary data.</text>
</comment>
<comment type="similarity">
    <text evidence="4">Belongs to the acyltransferase PapA5 family.</text>
</comment>
<dbReference type="InterPro" id="IPR052058">
    <property type="entry name" value="Alcohol_O-acetyltransferase"/>
</dbReference>
<dbReference type="SUPFAM" id="SSF52777">
    <property type="entry name" value="CoA-dependent acyltransferases"/>
    <property type="match status" value="2"/>
</dbReference>
<comment type="catalytic activity">
    <reaction evidence="2">
        <text>2 a mycocerosyl-[mycocerosic acid synthase] + a phenolphthiocerol = a dimycocerosyl phenolphthiocerol + 2 holo-[mycocerosic acid synthase].</text>
        <dbReference type="EC" id="2.3.1.282"/>
    </reaction>
</comment>
<dbReference type="PANTHER" id="PTHR28037">
    <property type="entry name" value="ALCOHOL O-ACETYLTRANSFERASE 1-RELATED"/>
    <property type="match status" value="1"/>
</dbReference>
<sequence length="413" mass="43954">MSQQRYLEPSEAYHAFVNWSGSYSVAYTGRIDAELLVEAFNLLCKGNPLLRARLCREEDGFAFLLPAGQGAETTVRDGGEPVYLEEMGRPLDSRRALCRLVLVRGAEQGGHLILVLHHSMIDGRGGVTLLEQLLRHYTALTKGETPLVPADAPLPSPAEDLLRTRGGAGAPDGATVGDQVDRAALRIALAGAPSPGHLEVAADRIRLDARTTAELIGRLRAERLSVHAYLCGAATVALRDELETGGAPRPMVCGCPVDLRDRVRPPVTVAESTNFVSGVEARVVVPYGGDPRSVGRRIKERLDSAVAEGEAERAILEAQQFTAAEPTAVDLVVTNLGAIPGFTAPDGVRVTDFRGYTTTTMTGLLLFVVTSYGDRLSVEITSPAGHLTGEQRAGLVRRMGDLLRAPAAAPAGT</sequence>
<feature type="domain" description="Phthiocerol/phthiodiolone dimycocerosyl transferase C-terminal" evidence="13">
    <location>
        <begin position="200"/>
        <end position="380"/>
    </location>
</feature>
<dbReference type="Gene3D" id="3.30.559.10">
    <property type="entry name" value="Chloramphenicol acetyltransferase-like domain"/>
    <property type="match status" value="1"/>
</dbReference>
<evidence type="ECO:0000259" key="12">
    <source>
        <dbReference type="Pfam" id="PF00668"/>
    </source>
</evidence>
<evidence type="ECO:0000256" key="9">
    <source>
        <dbReference type="ARBA" id="ARBA00030465"/>
    </source>
</evidence>
<name>A0ABT2JZF6_9ACTN</name>
<dbReference type="InterPro" id="IPR031641">
    <property type="entry name" value="PapA_C"/>
</dbReference>
<evidence type="ECO:0000256" key="10">
    <source>
        <dbReference type="ARBA" id="ARBA00032317"/>
    </source>
</evidence>
<keyword evidence="8" id="KW-0012">Acyltransferase</keyword>
<comment type="catalytic activity">
    <reaction evidence="3">
        <text>2 a mycocerosyl-[mycocerosic acid synthase] + a phthiodiolone = a dimycocerosyl phthiodiolone + 2 holo-[mycocerosic acid synthase].</text>
        <dbReference type="EC" id="2.3.1.282"/>
    </reaction>
</comment>
<accession>A0ABT2JZF6</accession>
<dbReference type="EC" id="2.3.1.282" evidence="5"/>
<protein>
    <recommendedName>
        <fullName evidence="6">Phthiocerol/phthiodiolone dimycocerosyl transferase</fullName>
        <ecNumber evidence="5">2.3.1.282</ecNumber>
    </recommendedName>
    <alternativeName>
        <fullName evidence="11">Acyltransferase PapA5</fullName>
    </alternativeName>
    <alternativeName>
        <fullName evidence="9">Phthiocerol/phthiodiolone O-acyltransferase</fullName>
    </alternativeName>
    <alternativeName>
        <fullName evidence="10">Polyketide synthase-associated protein A5</fullName>
    </alternativeName>
</protein>
<dbReference type="Pfam" id="PF00668">
    <property type="entry name" value="Condensation"/>
    <property type="match status" value="1"/>
</dbReference>
<evidence type="ECO:0000256" key="7">
    <source>
        <dbReference type="ARBA" id="ARBA00022679"/>
    </source>
</evidence>
<dbReference type="EMBL" id="JAJAGO010000013">
    <property type="protein sequence ID" value="MCT2593287.1"/>
    <property type="molecule type" value="Genomic_DNA"/>
</dbReference>
<gene>
    <name evidence="14" type="ORF">LHJ74_25850</name>
</gene>
<feature type="domain" description="Condensation" evidence="12">
    <location>
        <begin position="3"/>
        <end position="146"/>
    </location>
</feature>
<evidence type="ECO:0000313" key="15">
    <source>
        <dbReference type="Proteomes" id="UP001156389"/>
    </source>
</evidence>
<evidence type="ECO:0000256" key="3">
    <source>
        <dbReference type="ARBA" id="ARBA00001907"/>
    </source>
</evidence>
<evidence type="ECO:0000256" key="1">
    <source>
        <dbReference type="ARBA" id="ARBA00000026"/>
    </source>
</evidence>
<keyword evidence="15" id="KW-1185">Reference proteome</keyword>
<evidence type="ECO:0000313" key="14">
    <source>
        <dbReference type="EMBL" id="MCT2593287.1"/>
    </source>
</evidence>